<sequence length="107" mass="12773">MLTTYLLPNREYYAQLRGMTQNELIQTLVSVMFYCTLQLGSLLLLFFILQRKLGLPPIHQLAFVLEKQYVGVQVRFIFWVFYHAQASLQHLGYDYSFRFAWLDNRIT</sequence>
<evidence type="ECO:0000313" key="3">
    <source>
        <dbReference type="Proteomes" id="UP000002640"/>
    </source>
</evidence>
<dbReference type="OMA" id="FYHAQAS"/>
<dbReference type="GeneID" id="20649309"/>
<organism evidence="2 3">
    <name type="scientific">Phytophthora sojae (strain P6497)</name>
    <name type="common">Soybean stem and root rot agent</name>
    <name type="synonym">Phytophthora megasperma f. sp. glycines</name>
    <dbReference type="NCBI Taxonomy" id="1094619"/>
    <lineage>
        <taxon>Eukaryota</taxon>
        <taxon>Sar</taxon>
        <taxon>Stramenopiles</taxon>
        <taxon>Oomycota</taxon>
        <taxon>Peronosporomycetes</taxon>
        <taxon>Peronosporales</taxon>
        <taxon>Peronosporaceae</taxon>
        <taxon>Phytophthora</taxon>
    </lineage>
</organism>
<gene>
    <name evidence="2" type="ORF">PHYSODRAFT_352876</name>
</gene>
<dbReference type="InParanoid" id="G5A9L6"/>
<proteinExistence type="predicted"/>
<name>G5A9L6_PHYSP</name>
<dbReference type="RefSeq" id="XP_009536862.1">
    <property type="nucleotide sequence ID" value="XM_009538567.1"/>
</dbReference>
<reference evidence="2 3" key="1">
    <citation type="journal article" date="2006" name="Science">
        <title>Phytophthora genome sequences uncover evolutionary origins and mechanisms of pathogenesis.</title>
        <authorList>
            <person name="Tyler B.M."/>
            <person name="Tripathy S."/>
            <person name="Zhang X."/>
            <person name="Dehal P."/>
            <person name="Jiang R.H."/>
            <person name="Aerts A."/>
            <person name="Arredondo F.D."/>
            <person name="Baxter L."/>
            <person name="Bensasson D."/>
            <person name="Beynon J.L."/>
            <person name="Chapman J."/>
            <person name="Damasceno C.M."/>
            <person name="Dorrance A.E."/>
            <person name="Dou D."/>
            <person name="Dickerman A.W."/>
            <person name="Dubchak I.L."/>
            <person name="Garbelotto M."/>
            <person name="Gijzen M."/>
            <person name="Gordon S.G."/>
            <person name="Govers F."/>
            <person name="Grunwald N.J."/>
            <person name="Huang W."/>
            <person name="Ivors K.L."/>
            <person name="Jones R.W."/>
            <person name="Kamoun S."/>
            <person name="Krampis K."/>
            <person name="Lamour K.H."/>
            <person name="Lee M.K."/>
            <person name="McDonald W.H."/>
            <person name="Medina M."/>
            <person name="Meijer H.J."/>
            <person name="Nordberg E.K."/>
            <person name="Maclean D.J."/>
            <person name="Ospina-Giraldo M.D."/>
            <person name="Morris P.F."/>
            <person name="Phuntumart V."/>
            <person name="Putnam N.H."/>
            <person name="Rash S."/>
            <person name="Rose J.K."/>
            <person name="Sakihama Y."/>
            <person name="Salamov A.A."/>
            <person name="Savidor A."/>
            <person name="Scheuring C.F."/>
            <person name="Smith B.M."/>
            <person name="Sobral B.W."/>
            <person name="Terry A."/>
            <person name="Torto-Alalibo T.A."/>
            <person name="Win J."/>
            <person name="Xu Z."/>
            <person name="Zhang H."/>
            <person name="Grigoriev I.V."/>
            <person name="Rokhsar D.S."/>
            <person name="Boore J.L."/>
        </authorList>
    </citation>
    <scope>NUCLEOTIDE SEQUENCE [LARGE SCALE GENOMIC DNA]</scope>
    <source>
        <strain evidence="2 3">P6497</strain>
    </source>
</reference>
<evidence type="ECO:0000256" key="1">
    <source>
        <dbReference type="SAM" id="Phobius"/>
    </source>
</evidence>
<dbReference type="AlphaFoldDB" id="G5A9L6"/>
<keyword evidence="1" id="KW-1133">Transmembrane helix</keyword>
<dbReference type="SMR" id="G5A9L6"/>
<keyword evidence="1" id="KW-0472">Membrane</keyword>
<evidence type="ECO:0000313" key="2">
    <source>
        <dbReference type="EMBL" id="EGZ07296.1"/>
    </source>
</evidence>
<keyword evidence="1" id="KW-0812">Transmembrane</keyword>
<keyword evidence="3" id="KW-1185">Reference proteome</keyword>
<dbReference type="EMBL" id="JH159162">
    <property type="protein sequence ID" value="EGZ07296.1"/>
    <property type="molecule type" value="Genomic_DNA"/>
</dbReference>
<dbReference type="KEGG" id="psoj:PHYSODRAFT_352876"/>
<protein>
    <submittedName>
        <fullName evidence="2">Uncharacterized protein</fullName>
    </submittedName>
</protein>
<dbReference type="Proteomes" id="UP000002640">
    <property type="component" value="Unassembled WGS sequence"/>
</dbReference>
<feature type="transmembrane region" description="Helical" evidence="1">
    <location>
        <begin position="24"/>
        <end position="49"/>
    </location>
</feature>
<accession>G5A9L6</accession>